<dbReference type="EMBL" id="MU006218">
    <property type="protein sequence ID" value="KAF2830962.1"/>
    <property type="molecule type" value="Genomic_DNA"/>
</dbReference>
<dbReference type="AlphaFoldDB" id="A0A6A7ACH2"/>
<feature type="transmembrane region" description="Helical" evidence="1">
    <location>
        <begin position="274"/>
        <end position="296"/>
    </location>
</feature>
<keyword evidence="1" id="KW-0472">Membrane</keyword>
<gene>
    <name evidence="2" type="ORF">CC86DRAFT_282182</name>
</gene>
<protein>
    <recommendedName>
        <fullName evidence="4">Transmembrane protein</fullName>
    </recommendedName>
</protein>
<organism evidence="2 3">
    <name type="scientific">Ophiobolus disseminans</name>
    <dbReference type="NCBI Taxonomy" id="1469910"/>
    <lineage>
        <taxon>Eukaryota</taxon>
        <taxon>Fungi</taxon>
        <taxon>Dikarya</taxon>
        <taxon>Ascomycota</taxon>
        <taxon>Pezizomycotina</taxon>
        <taxon>Dothideomycetes</taxon>
        <taxon>Pleosporomycetidae</taxon>
        <taxon>Pleosporales</taxon>
        <taxon>Pleosporineae</taxon>
        <taxon>Phaeosphaeriaceae</taxon>
        <taxon>Ophiobolus</taxon>
    </lineage>
</organism>
<proteinExistence type="predicted"/>
<keyword evidence="1" id="KW-1133">Transmembrane helix</keyword>
<evidence type="ECO:0008006" key="4">
    <source>
        <dbReference type="Google" id="ProtNLM"/>
    </source>
</evidence>
<name>A0A6A7ACH2_9PLEO</name>
<evidence type="ECO:0000313" key="3">
    <source>
        <dbReference type="Proteomes" id="UP000799424"/>
    </source>
</evidence>
<feature type="non-terminal residue" evidence="2">
    <location>
        <position position="1"/>
    </location>
</feature>
<keyword evidence="1" id="KW-0812">Transmembrane</keyword>
<accession>A0A6A7ACH2</accession>
<evidence type="ECO:0000256" key="1">
    <source>
        <dbReference type="SAM" id="Phobius"/>
    </source>
</evidence>
<feature type="transmembrane region" description="Helical" evidence="1">
    <location>
        <begin position="302"/>
        <end position="322"/>
    </location>
</feature>
<sequence length="329" mass="36302">IKQKCGDSLYGDVVEYRKGGVARLVGSICAKVVASSHNPGTSDQRYILRVPTWLGNATQKLSAPFAQSKVPPPCLPQHTNQVTTSACIPTGANPPQRQSLHLMACMQSGRYRRTVHQDRIDDITTDRALFCFMAKQLAKRRGYIRRAFSLQCIQGLYFVKFRLWSNGNVEVHDHEPCCTSSPTAQCECIPPATKVEPAANAEYRCTPAGPLDVWPPILSQQLMHMLTSPACIHEDETLVLDQLPKRTRGEMEGKVRRPAEGWGLHYREGQDFEILMGVVAIGLVASFVFAVLWAQFRHDVQGAFSVASYVVTAVAAVVALIVNRAGRLG</sequence>
<dbReference type="OrthoDB" id="5355526at2759"/>
<evidence type="ECO:0000313" key="2">
    <source>
        <dbReference type="EMBL" id="KAF2830962.1"/>
    </source>
</evidence>
<dbReference type="Proteomes" id="UP000799424">
    <property type="component" value="Unassembled WGS sequence"/>
</dbReference>
<keyword evidence="3" id="KW-1185">Reference proteome</keyword>
<reference evidence="2" key="1">
    <citation type="journal article" date="2020" name="Stud. Mycol.">
        <title>101 Dothideomycetes genomes: a test case for predicting lifestyles and emergence of pathogens.</title>
        <authorList>
            <person name="Haridas S."/>
            <person name="Albert R."/>
            <person name="Binder M."/>
            <person name="Bloem J."/>
            <person name="Labutti K."/>
            <person name="Salamov A."/>
            <person name="Andreopoulos B."/>
            <person name="Baker S."/>
            <person name="Barry K."/>
            <person name="Bills G."/>
            <person name="Bluhm B."/>
            <person name="Cannon C."/>
            <person name="Castanera R."/>
            <person name="Culley D."/>
            <person name="Daum C."/>
            <person name="Ezra D."/>
            <person name="Gonzalez J."/>
            <person name="Henrissat B."/>
            <person name="Kuo A."/>
            <person name="Liang C."/>
            <person name="Lipzen A."/>
            <person name="Lutzoni F."/>
            <person name="Magnuson J."/>
            <person name="Mondo S."/>
            <person name="Nolan M."/>
            <person name="Ohm R."/>
            <person name="Pangilinan J."/>
            <person name="Park H.-J."/>
            <person name="Ramirez L."/>
            <person name="Alfaro M."/>
            <person name="Sun H."/>
            <person name="Tritt A."/>
            <person name="Yoshinaga Y."/>
            <person name="Zwiers L.-H."/>
            <person name="Turgeon B."/>
            <person name="Goodwin S."/>
            <person name="Spatafora J."/>
            <person name="Crous P."/>
            <person name="Grigoriev I."/>
        </authorList>
    </citation>
    <scope>NUCLEOTIDE SEQUENCE</scope>
    <source>
        <strain evidence="2">CBS 113818</strain>
    </source>
</reference>